<gene>
    <name evidence="1" type="ORF">DXH47_10805</name>
</gene>
<dbReference type="AlphaFoldDB" id="A0A4Q0VHA4"/>
<evidence type="ECO:0000313" key="1">
    <source>
        <dbReference type="EMBL" id="RXI76451.1"/>
    </source>
</evidence>
<dbReference type="Gene3D" id="3.30.559.30">
    <property type="entry name" value="Nonribosomal peptide synthetase, condensation domain"/>
    <property type="match status" value="1"/>
</dbReference>
<evidence type="ECO:0000313" key="2">
    <source>
        <dbReference type="Proteomes" id="UP000290602"/>
    </source>
</evidence>
<comment type="caution">
    <text evidence="1">The sequence shown here is derived from an EMBL/GenBank/DDBJ whole genome shotgun (WGS) entry which is preliminary data.</text>
</comment>
<dbReference type="InterPro" id="IPR023213">
    <property type="entry name" value="CAT-like_dom_sf"/>
</dbReference>
<organism evidence="1 2">
    <name type="scientific">Levilactobacillus suantsaii</name>
    <dbReference type="NCBI Taxonomy" id="2292255"/>
    <lineage>
        <taxon>Bacteria</taxon>
        <taxon>Bacillati</taxon>
        <taxon>Bacillota</taxon>
        <taxon>Bacilli</taxon>
        <taxon>Lactobacillales</taxon>
        <taxon>Lactobacillaceae</taxon>
        <taxon>Levilactobacillus</taxon>
    </lineage>
</organism>
<proteinExistence type="predicted"/>
<name>A0A4Q0VHA4_9LACO</name>
<protein>
    <recommendedName>
        <fullName evidence="3">Condensation domain-containing protein</fullName>
    </recommendedName>
</protein>
<sequence length="412" mass="45550">MEILSNTKNSRPIIRCQLKVTGKLDVDRFRRAITLTARVVPELFCRYNLVDNSWTPVVHDASTIVRVVDRLTPDLDAAPDWFHQPQLRVFIVPGATTTLVLTMSHILTDGSGFKQYLYLLCACYNRGSEAVTGVQNTVKLDWLQELIKTHPAPEEESNVDHPAHALALPRLAAKTAPRTAHVGGVVLNGEVIKRLIQATHDQHVTVNDVLLALFGKTVQAYDPEVTALAIACPTDMRQNIENDQATLRIANHTARYNPAIESPVSDSLRTTVQKMHAGMAALKAQDQFLDSVRSLMQQYQHESIADLQQIVEAHYHVRPIGYTNFGIIDDERLILAGLSVTDCLLTGSFRIAPMYQIACSTFKGRLTLGFNMIGTPQEVQFGQDLAGAMASRLEMFIDPVTATAQSVATSIE</sequence>
<dbReference type="SUPFAM" id="SSF52777">
    <property type="entry name" value="CoA-dependent acyltransferases"/>
    <property type="match status" value="2"/>
</dbReference>
<keyword evidence="2" id="KW-1185">Reference proteome</keyword>
<dbReference type="EMBL" id="QXIL01000032">
    <property type="protein sequence ID" value="RXI76451.1"/>
    <property type="molecule type" value="Genomic_DNA"/>
</dbReference>
<dbReference type="Gene3D" id="3.30.559.10">
    <property type="entry name" value="Chloramphenicol acetyltransferase-like domain"/>
    <property type="match status" value="1"/>
</dbReference>
<dbReference type="OrthoDB" id="7321121at2"/>
<accession>A0A4Q0VHA4</accession>
<reference evidence="1 2" key="1">
    <citation type="submission" date="2018-08" db="EMBL/GenBank/DDBJ databases">
        <title>Lactobacillus suantsai sp. nov., isolated from traditional fermented suan-tsai in Taiwan.</title>
        <authorList>
            <person name="Huang C.-H."/>
        </authorList>
    </citation>
    <scope>NUCLEOTIDE SEQUENCE [LARGE SCALE GENOMIC DNA]</scope>
    <source>
        <strain evidence="1 2">BCRC 12945</strain>
    </source>
</reference>
<evidence type="ECO:0008006" key="3">
    <source>
        <dbReference type="Google" id="ProtNLM"/>
    </source>
</evidence>
<dbReference type="Proteomes" id="UP000290602">
    <property type="component" value="Unassembled WGS sequence"/>
</dbReference>